<comment type="caution">
    <text evidence="1">The sequence shown here is derived from an EMBL/GenBank/DDBJ whole genome shotgun (WGS) entry which is preliminary data.</text>
</comment>
<proteinExistence type="predicted"/>
<dbReference type="InterPro" id="IPR024411">
    <property type="entry name" value="Tail_terminator_phage"/>
</dbReference>
<keyword evidence="2" id="KW-1185">Reference proteome</keyword>
<evidence type="ECO:0000313" key="2">
    <source>
        <dbReference type="Proteomes" id="UP000622245"/>
    </source>
</evidence>
<dbReference type="EMBL" id="JAEVHL010000021">
    <property type="protein sequence ID" value="MBM0275323.1"/>
    <property type="molecule type" value="Genomic_DNA"/>
</dbReference>
<evidence type="ECO:0000313" key="1">
    <source>
        <dbReference type="EMBL" id="MBM0275323.1"/>
    </source>
</evidence>
<accession>A0ABS1YD84</accession>
<reference evidence="1 2" key="1">
    <citation type="submission" date="2021-01" db="EMBL/GenBank/DDBJ databases">
        <title>Draft genome sequence of Micromonospora sp. strain STR1s_6.</title>
        <authorList>
            <person name="Karlyshev A."/>
            <person name="Jawad R."/>
        </authorList>
    </citation>
    <scope>NUCLEOTIDE SEQUENCE [LARGE SCALE GENOMIC DNA]</scope>
    <source>
        <strain evidence="1 2">STR1S-6</strain>
    </source>
</reference>
<dbReference type="Pfam" id="PF12691">
    <property type="entry name" value="Phage_tail_terminator_6"/>
    <property type="match status" value="1"/>
</dbReference>
<dbReference type="RefSeq" id="WP_203147723.1">
    <property type="nucleotide sequence ID" value="NZ_JAEVHL010000021.1"/>
</dbReference>
<dbReference type="Proteomes" id="UP000622245">
    <property type="component" value="Unassembled WGS sequence"/>
</dbReference>
<gene>
    <name evidence="1" type="ORF">JM949_07575</name>
</gene>
<organism evidence="1 2">
    <name type="scientific">Micromonospora tarensis</name>
    <dbReference type="NCBI Taxonomy" id="2806100"/>
    <lineage>
        <taxon>Bacteria</taxon>
        <taxon>Bacillati</taxon>
        <taxon>Actinomycetota</taxon>
        <taxon>Actinomycetes</taxon>
        <taxon>Micromonosporales</taxon>
        <taxon>Micromonosporaceae</taxon>
        <taxon>Micromonospora</taxon>
    </lineage>
</organism>
<sequence>MATGDGFTSRLFTGLAEHLAAAGIGTWRASGIYQAGETAIVIRAVPPSPDRLITLAAYVVGGGHGNASTTQGVQIRLRAGKDPRDVDDLADAIFDLLDSAGPLTFGGVGVSQAYRQSYSSLGQDSNSRWERSENYYLDAERPTVHRPY</sequence>
<protein>
    <submittedName>
        <fullName evidence="1">Uncharacterized protein</fullName>
    </submittedName>
</protein>
<name>A0ABS1YD84_9ACTN</name>